<name>A0A183B6D7_9TREM</name>
<dbReference type="WBParaSite" id="ECPE_0001481201-mRNA-1">
    <property type="protein sequence ID" value="ECPE_0001481201-mRNA-1"/>
    <property type="gene ID" value="ECPE_0001481201"/>
</dbReference>
<gene>
    <name evidence="2" type="ORF">ECPE_LOCUS14772</name>
</gene>
<dbReference type="AlphaFoldDB" id="A0A183B6D7"/>
<protein>
    <submittedName>
        <fullName evidence="4">Symplekin_C domain-containing protein</fullName>
    </submittedName>
</protein>
<organism evidence="4">
    <name type="scientific">Echinostoma caproni</name>
    <dbReference type="NCBI Taxonomy" id="27848"/>
    <lineage>
        <taxon>Eukaryota</taxon>
        <taxon>Metazoa</taxon>
        <taxon>Spiralia</taxon>
        <taxon>Lophotrochozoa</taxon>
        <taxon>Platyhelminthes</taxon>
        <taxon>Trematoda</taxon>
        <taxon>Digenea</taxon>
        <taxon>Plagiorchiida</taxon>
        <taxon>Echinostomata</taxon>
        <taxon>Echinostomatoidea</taxon>
        <taxon>Echinostomatidae</taxon>
        <taxon>Echinostoma</taxon>
    </lineage>
</organism>
<proteinExistence type="predicted"/>
<reference evidence="4" key="1">
    <citation type="submission" date="2016-06" db="UniProtKB">
        <authorList>
            <consortium name="WormBaseParasite"/>
        </authorList>
    </citation>
    <scope>IDENTIFICATION</scope>
</reference>
<dbReference type="OrthoDB" id="6243574at2759"/>
<dbReference type="Proteomes" id="UP000272942">
    <property type="component" value="Unassembled WGS sequence"/>
</dbReference>
<evidence type="ECO:0000313" key="2">
    <source>
        <dbReference type="EMBL" id="VDP92044.1"/>
    </source>
</evidence>
<accession>A0A183B6D7</accession>
<reference evidence="2 3" key="2">
    <citation type="submission" date="2018-11" db="EMBL/GenBank/DDBJ databases">
        <authorList>
            <consortium name="Pathogen Informatics"/>
        </authorList>
    </citation>
    <scope>NUCLEOTIDE SEQUENCE [LARGE SCALE GENOMIC DNA]</scope>
    <source>
        <strain evidence="2 3">Egypt</strain>
    </source>
</reference>
<evidence type="ECO:0000313" key="3">
    <source>
        <dbReference type="Proteomes" id="UP000272942"/>
    </source>
</evidence>
<feature type="compositionally biased region" description="Basic and acidic residues" evidence="1">
    <location>
        <begin position="7"/>
        <end position="20"/>
    </location>
</feature>
<evidence type="ECO:0000256" key="1">
    <source>
        <dbReference type="SAM" id="MobiDB-lite"/>
    </source>
</evidence>
<sequence>MPKTHPSRADDNAVRMDRPDIPSANVPSQSGTGAKEVEAARRHIDQDKAMGPDGVHPAVLWHIADIMAGALAQLLKRSLDSATLLSGRTMVEVVPIHKCGLRAAASNYRPVGLLPVILKTFEPLLIKRFLMRILEALPKDQQVVRWIEALLHEWTSRVCMEQETSELAAP</sequence>
<dbReference type="EMBL" id="UZAN01058502">
    <property type="protein sequence ID" value="VDP92044.1"/>
    <property type="molecule type" value="Genomic_DNA"/>
</dbReference>
<evidence type="ECO:0000313" key="4">
    <source>
        <dbReference type="WBParaSite" id="ECPE_0001481201-mRNA-1"/>
    </source>
</evidence>
<feature type="region of interest" description="Disordered" evidence="1">
    <location>
        <begin position="1"/>
        <end position="38"/>
    </location>
</feature>
<keyword evidence="3" id="KW-1185">Reference proteome</keyword>